<keyword evidence="4 6" id="KW-1133">Transmembrane helix</keyword>
<dbReference type="PANTHER" id="PTHR31632">
    <property type="entry name" value="IRON TRANSPORTER FTH1"/>
    <property type="match status" value="1"/>
</dbReference>
<dbReference type="OrthoDB" id="8215804at2"/>
<evidence type="ECO:0000313" key="8">
    <source>
        <dbReference type="Proteomes" id="UP000050544"/>
    </source>
</evidence>
<protein>
    <recommendedName>
        <fullName evidence="9">High-affinity iron transporter</fullName>
    </recommendedName>
</protein>
<evidence type="ECO:0000313" key="7">
    <source>
        <dbReference type="EMBL" id="KPL84257.1"/>
    </source>
</evidence>
<dbReference type="GO" id="GO:0033573">
    <property type="term" value="C:high-affinity iron permease complex"/>
    <property type="evidence" value="ECO:0007669"/>
    <property type="project" value="InterPro"/>
</dbReference>
<dbReference type="PANTHER" id="PTHR31632:SF2">
    <property type="entry name" value="PLASMA MEMBRANE IRON PERMEASE"/>
    <property type="match status" value="1"/>
</dbReference>
<dbReference type="AlphaFoldDB" id="A0A0P6Y5J1"/>
<evidence type="ECO:0008006" key="9">
    <source>
        <dbReference type="Google" id="ProtNLM"/>
    </source>
</evidence>
<sequence length="271" mass="29676">MFAAFLLALREGLEAALIIGILLGALEKFQLQSLKRFVWLGGVAAVGASVLVGWGLNVLGMEFEGTAEAAFEGIMMILAAGLLTWMIFWLRRQGATIRQALEHEVRVETQRRGAWGLFLVAFTAIGREGIELAIFLLATRFAAGALPTWGGALLGLVVAAFLGWIVFATTYRLDIKRFFQVSNLLLLLFAAGLVAHGVHEFNEIGWIPALVDPLWDINHWLPENTFLGQVLTALFGYNANPSLTEVLAYLAYLVGIGFLLLPKPSWHVARA</sequence>
<comment type="subcellular location">
    <subcellularLocation>
        <location evidence="1">Membrane</location>
        <topology evidence="1">Multi-pass membrane protein</topology>
    </subcellularLocation>
</comment>
<dbReference type="EMBL" id="LGKO01000002">
    <property type="protein sequence ID" value="KPL84257.1"/>
    <property type="molecule type" value="Genomic_DNA"/>
</dbReference>
<dbReference type="InterPro" id="IPR004923">
    <property type="entry name" value="FTR1/Fip1/EfeU"/>
</dbReference>
<feature type="transmembrane region" description="Helical" evidence="6">
    <location>
        <begin position="178"/>
        <end position="198"/>
    </location>
</feature>
<evidence type="ECO:0000256" key="2">
    <source>
        <dbReference type="ARBA" id="ARBA00008333"/>
    </source>
</evidence>
<feature type="transmembrane region" description="Helical" evidence="6">
    <location>
        <begin position="6"/>
        <end position="25"/>
    </location>
</feature>
<feature type="transmembrane region" description="Helical" evidence="6">
    <location>
        <begin position="37"/>
        <end position="57"/>
    </location>
</feature>
<dbReference type="STRING" id="869279.SE15_03675"/>
<evidence type="ECO:0000256" key="5">
    <source>
        <dbReference type="ARBA" id="ARBA00023136"/>
    </source>
</evidence>
<keyword evidence="5 6" id="KW-0472">Membrane</keyword>
<dbReference type="Proteomes" id="UP000050544">
    <property type="component" value="Unassembled WGS sequence"/>
</dbReference>
<keyword evidence="3 6" id="KW-0812">Transmembrane</keyword>
<comment type="caution">
    <text evidence="7">The sequence shown here is derived from an EMBL/GenBank/DDBJ whole genome shotgun (WGS) entry which is preliminary data.</text>
</comment>
<reference evidence="7 8" key="1">
    <citation type="submission" date="2015-07" db="EMBL/GenBank/DDBJ databases">
        <title>Whole genome sequence of Thermanaerothrix daxensis DSM 23592.</title>
        <authorList>
            <person name="Hemp J."/>
            <person name="Ward L.M."/>
            <person name="Pace L.A."/>
            <person name="Fischer W.W."/>
        </authorList>
    </citation>
    <scope>NUCLEOTIDE SEQUENCE [LARGE SCALE GENOMIC DNA]</scope>
    <source>
        <strain evidence="7 8">GNS-1</strain>
    </source>
</reference>
<accession>A0A0P6Y5J1</accession>
<gene>
    <name evidence="7" type="ORF">SE15_03675</name>
</gene>
<name>A0A0P6Y5J1_9CHLR</name>
<dbReference type="GO" id="GO:0015093">
    <property type="term" value="F:ferrous iron transmembrane transporter activity"/>
    <property type="evidence" value="ECO:0007669"/>
    <property type="project" value="TreeGrafter"/>
</dbReference>
<evidence type="ECO:0000256" key="6">
    <source>
        <dbReference type="SAM" id="Phobius"/>
    </source>
</evidence>
<dbReference type="Pfam" id="PF03239">
    <property type="entry name" value="FTR1"/>
    <property type="match status" value="1"/>
</dbReference>
<dbReference type="RefSeq" id="WP_054520733.1">
    <property type="nucleotide sequence ID" value="NZ_LGKO01000002.1"/>
</dbReference>
<feature type="transmembrane region" description="Helical" evidence="6">
    <location>
        <begin position="69"/>
        <end position="90"/>
    </location>
</feature>
<feature type="transmembrane region" description="Helical" evidence="6">
    <location>
        <begin position="115"/>
        <end position="137"/>
    </location>
</feature>
<proteinExistence type="inferred from homology"/>
<evidence type="ECO:0000256" key="1">
    <source>
        <dbReference type="ARBA" id="ARBA00004141"/>
    </source>
</evidence>
<keyword evidence="8" id="KW-1185">Reference proteome</keyword>
<comment type="similarity">
    <text evidence="2">Belongs to the oxidase-dependent Fe transporter (OFeT) (TC 9.A.10.1) family.</text>
</comment>
<organism evidence="7 8">
    <name type="scientific">Thermanaerothrix daxensis</name>
    <dbReference type="NCBI Taxonomy" id="869279"/>
    <lineage>
        <taxon>Bacteria</taxon>
        <taxon>Bacillati</taxon>
        <taxon>Chloroflexota</taxon>
        <taxon>Anaerolineae</taxon>
        <taxon>Anaerolineales</taxon>
        <taxon>Anaerolineaceae</taxon>
        <taxon>Thermanaerothrix</taxon>
    </lineage>
</organism>
<evidence type="ECO:0000256" key="4">
    <source>
        <dbReference type="ARBA" id="ARBA00022989"/>
    </source>
</evidence>
<evidence type="ECO:0000256" key="3">
    <source>
        <dbReference type="ARBA" id="ARBA00022692"/>
    </source>
</evidence>
<feature type="transmembrane region" description="Helical" evidence="6">
    <location>
        <begin position="246"/>
        <end position="262"/>
    </location>
</feature>
<feature type="transmembrane region" description="Helical" evidence="6">
    <location>
        <begin position="149"/>
        <end position="171"/>
    </location>
</feature>